<dbReference type="Proteomes" id="UP000887577">
    <property type="component" value="Unplaced"/>
</dbReference>
<sequence>MLLNVLKSRFNRRRSSSVAVGTLISKRTCRGLTYPKVTPLLEELAEPKTPPRSPSRCRSSSVSRVLYKPRGRFTFVDTTKMTNAEFKEYHKKRLAENRNF</sequence>
<proteinExistence type="predicted"/>
<name>A0A914YCU7_9BILA</name>
<dbReference type="WBParaSite" id="PSU_v2.g16568.t1">
    <property type="protein sequence ID" value="PSU_v2.g16568.t1"/>
    <property type="gene ID" value="PSU_v2.g16568"/>
</dbReference>
<protein>
    <submittedName>
        <fullName evidence="2">Uncharacterized protein</fullName>
    </submittedName>
</protein>
<dbReference type="AlphaFoldDB" id="A0A914YCU7"/>
<reference evidence="2" key="1">
    <citation type="submission" date="2022-11" db="UniProtKB">
        <authorList>
            <consortium name="WormBaseParasite"/>
        </authorList>
    </citation>
    <scope>IDENTIFICATION</scope>
</reference>
<evidence type="ECO:0000313" key="1">
    <source>
        <dbReference type="Proteomes" id="UP000887577"/>
    </source>
</evidence>
<organism evidence="1 2">
    <name type="scientific">Panagrolaimus superbus</name>
    <dbReference type="NCBI Taxonomy" id="310955"/>
    <lineage>
        <taxon>Eukaryota</taxon>
        <taxon>Metazoa</taxon>
        <taxon>Ecdysozoa</taxon>
        <taxon>Nematoda</taxon>
        <taxon>Chromadorea</taxon>
        <taxon>Rhabditida</taxon>
        <taxon>Tylenchina</taxon>
        <taxon>Panagrolaimomorpha</taxon>
        <taxon>Panagrolaimoidea</taxon>
        <taxon>Panagrolaimidae</taxon>
        <taxon>Panagrolaimus</taxon>
    </lineage>
</organism>
<accession>A0A914YCU7</accession>
<keyword evidence="1" id="KW-1185">Reference proteome</keyword>
<evidence type="ECO:0000313" key="2">
    <source>
        <dbReference type="WBParaSite" id="PSU_v2.g16568.t1"/>
    </source>
</evidence>